<name>A0A0L6VBF6_9BASI</name>
<dbReference type="PANTHER" id="PTHR15503:SF22">
    <property type="entry name" value="TRANSPOSON TY3-I GAG POLYPROTEIN"/>
    <property type="match status" value="1"/>
</dbReference>
<dbReference type="InterPro" id="IPR032567">
    <property type="entry name" value="RTL1-rel"/>
</dbReference>
<dbReference type="STRING" id="27349.A0A0L6VBF6"/>
<dbReference type="CDD" id="cd01647">
    <property type="entry name" value="RT_LTR"/>
    <property type="match status" value="1"/>
</dbReference>
<dbReference type="AlphaFoldDB" id="A0A0L6VBF6"/>
<dbReference type="Gene3D" id="3.10.10.10">
    <property type="entry name" value="HIV Type 1 Reverse Transcriptase, subunit A, domain 1"/>
    <property type="match status" value="1"/>
</dbReference>
<reference evidence="3 4" key="1">
    <citation type="submission" date="2015-08" db="EMBL/GenBank/DDBJ databases">
        <title>Next Generation Sequencing and Analysis of the Genome of Puccinia sorghi L Schw, the Causal Agent of Maize Common Rust.</title>
        <authorList>
            <person name="Rochi L."/>
            <person name="Burguener G."/>
            <person name="Darino M."/>
            <person name="Turjanski A."/>
            <person name="Kreff E."/>
            <person name="Dieguez M.J."/>
            <person name="Sacco F."/>
        </authorList>
    </citation>
    <scope>NUCLEOTIDE SEQUENCE [LARGE SCALE GENOMIC DNA]</scope>
    <source>
        <strain evidence="3 4">RO10H11247</strain>
    </source>
</reference>
<comment type="caution">
    <text evidence="3">The sequence shown here is derived from an EMBL/GenBank/DDBJ whole genome shotgun (WGS) entry which is preliminary data.</text>
</comment>
<keyword evidence="1" id="KW-0732">Signal</keyword>
<accession>A0A0L6VBF6</accession>
<sequence length="350" mass="39568">MCQVRDLFFLILRINLTESFLTLVLTSSKDPSFWVSKKTKWTFNFSSFPSFEWELTVLDAPGMDDTILGHDFLVHWNPDVNWQEGVINLRANTSQSTTSSFVNQELNSLTDRIIELDDTFPPGDLQYPDSSPSILSSKEHGLIAYCSNLPLPTFFEEKVEPSIKGFLYSMILSHPPSTAVPSLEDDDEIEDLETIRKTLPNVYHDYADVFSPVKADKLPPHRPYDHQIELTGPAPTPGPVYSLSKQESSELRDYIAENVAKGFLRPSKSNTGSPVLFVPKKDGTLRLCVDYRKLNNVTRKNAYPVPPMSHLLTLFHGATHFSKLDLRGAYNLIRIAEGQEWLTAMRTRAG</sequence>
<dbReference type="InterPro" id="IPR043502">
    <property type="entry name" value="DNA/RNA_pol_sf"/>
</dbReference>
<dbReference type="EMBL" id="LAVV01006893">
    <property type="protein sequence ID" value="KNZ57877.1"/>
    <property type="molecule type" value="Genomic_DNA"/>
</dbReference>
<protein>
    <submittedName>
        <fullName evidence="3">Retrotransposon nucleocapsid protein</fullName>
    </submittedName>
</protein>
<evidence type="ECO:0000259" key="2">
    <source>
        <dbReference type="Pfam" id="PF00078"/>
    </source>
</evidence>
<dbReference type="PANTHER" id="PTHR15503">
    <property type="entry name" value="LDOC1 RELATED"/>
    <property type="match status" value="1"/>
</dbReference>
<evidence type="ECO:0000313" key="4">
    <source>
        <dbReference type="Proteomes" id="UP000037035"/>
    </source>
</evidence>
<feature type="domain" description="Reverse transcriptase" evidence="2">
    <location>
        <begin position="278"/>
        <end position="348"/>
    </location>
</feature>
<feature type="signal peptide" evidence="1">
    <location>
        <begin position="1"/>
        <end position="19"/>
    </location>
</feature>
<evidence type="ECO:0000256" key="1">
    <source>
        <dbReference type="SAM" id="SignalP"/>
    </source>
</evidence>
<proteinExistence type="predicted"/>
<dbReference type="SUPFAM" id="SSF56672">
    <property type="entry name" value="DNA/RNA polymerases"/>
    <property type="match status" value="1"/>
</dbReference>
<keyword evidence="4" id="KW-1185">Reference proteome</keyword>
<dbReference type="Pfam" id="PF00078">
    <property type="entry name" value="RVT_1"/>
    <property type="match status" value="1"/>
</dbReference>
<dbReference type="InterPro" id="IPR000477">
    <property type="entry name" value="RT_dom"/>
</dbReference>
<dbReference type="OrthoDB" id="128646at2759"/>
<organism evidence="3 4">
    <name type="scientific">Puccinia sorghi</name>
    <dbReference type="NCBI Taxonomy" id="27349"/>
    <lineage>
        <taxon>Eukaryota</taxon>
        <taxon>Fungi</taxon>
        <taxon>Dikarya</taxon>
        <taxon>Basidiomycota</taxon>
        <taxon>Pucciniomycotina</taxon>
        <taxon>Pucciniomycetes</taxon>
        <taxon>Pucciniales</taxon>
        <taxon>Pucciniaceae</taxon>
        <taxon>Puccinia</taxon>
    </lineage>
</organism>
<feature type="chain" id="PRO_5005568227" evidence="1">
    <location>
        <begin position="20"/>
        <end position="350"/>
    </location>
</feature>
<dbReference type="VEuPathDB" id="FungiDB:VP01_204g2"/>
<gene>
    <name evidence="3" type="ORF">VP01_204g2</name>
</gene>
<evidence type="ECO:0000313" key="3">
    <source>
        <dbReference type="EMBL" id="KNZ57877.1"/>
    </source>
</evidence>
<dbReference type="Proteomes" id="UP000037035">
    <property type="component" value="Unassembled WGS sequence"/>
</dbReference>